<dbReference type="RefSeq" id="WP_071505014.1">
    <property type="nucleotide sequence ID" value="NZ_MORL01000013.1"/>
</dbReference>
<dbReference type="EMBL" id="MORL01000013">
    <property type="protein sequence ID" value="OIN57302.1"/>
    <property type="molecule type" value="Genomic_DNA"/>
</dbReference>
<comment type="domain">
    <text evidence="5">Consists of an N-terminal FAD-binding domain with a Rossman fold and a C-terminal substrate-binding domain.</text>
</comment>
<comment type="similarity">
    <text evidence="5">Belongs to the aromatic-ring hydroxylase family. TetX subfamily.</text>
</comment>
<proteinExistence type="inferred from homology"/>
<comment type="subcellular location">
    <subcellularLocation>
        <location evidence="5">Cytoplasm</location>
    </subcellularLocation>
</comment>
<feature type="binding site" evidence="5">
    <location>
        <position position="50"/>
    </location>
    <ligand>
        <name>FAD</name>
        <dbReference type="ChEBI" id="CHEBI:57692"/>
    </ligand>
</feature>
<dbReference type="PRINTS" id="PR00420">
    <property type="entry name" value="RNGMNOXGNASE"/>
</dbReference>
<dbReference type="Pfam" id="PF01494">
    <property type="entry name" value="FAD_binding_3"/>
    <property type="match status" value="2"/>
</dbReference>
<comment type="cofactor">
    <cofactor evidence="5">
        <name>FAD</name>
        <dbReference type="ChEBI" id="CHEBI:57692"/>
    </cofactor>
</comment>
<evidence type="ECO:0000256" key="4">
    <source>
        <dbReference type="ARBA" id="ARBA00023033"/>
    </source>
</evidence>
<reference evidence="7 8" key="1">
    <citation type="submission" date="2016-10" db="EMBL/GenBank/DDBJ databases">
        <title>Arsenicibacter rosenii gen. nov., sp. nov., an efficient arsenic-methylating bacterium isolated from an arsenic-contaminated paddy soil.</title>
        <authorList>
            <person name="Huang K."/>
        </authorList>
    </citation>
    <scope>NUCLEOTIDE SEQUENCE [LARGE SCALE GENOMIC DNA]</scope>
    <source>
        <strain evidence="7 8">SM-1</strain>
    </source>
</reference>
<accession>A0A1S2VF14</accession>
<keyword evidence="8" id="KW-1185">Reference proteome</keyword>
<dbReference type="GO" id="GO:0071949">
    <property type="term" value="F:FAD binding"/>
    <property type="evidence" value="ECO:0007669"/>
    <property type="project" value="InterPro"/>
</dbReference>
<organism evidence="7 8">
    <name type="scientific">Arsenicibacter rosenii</name>
    <dbReference type="NCBI Taxonomy" id="1750698"/>
    <lineage>
        <taxon>Bacteria</taxon>
        <taxon>Pseudomonadati</taxon>
        <taxon>Bacteroidota</taxon>
        <taxon>Cytophagia</taxon>
        <taxon>Cytophagales</taxon>
        <taxon>Spirosomataceae</taxon>
        <taxon>Arsenicibacter</taxon>
    </lineage>
</organism>
<comment type="catalytic activity">
    <reaction evidence="5">
        <text>a tetracycline + NADPH + O2 + H(+) = an 11a-hydroxytetracycline + NADP(+) + H2O</text>
        <dbReference type="Rhea" id="RHEA:61444"/>
        <dbReference type="ChEBI" id="CHEBI:15377"/>
        <dbReference type="ChEBI" id="CHEBI:15378"/>
        <dbReference type="ChEBI" id="CHEBI:15379"/>
        <dbReference type="ChEBI" id="CHEBI:57783"/>
        <dbReference type="ChEBI" id="CHEBI:58349"/>
        <dbReference type="ChEBI" id="CHEBI:144644"/>
        <dbReference type="ChEBI" id="CHEBI:144645"/>
    </reaction>
</comment>
<dbReference type="InterPro" id="IPR043683">
    <property type="entry name" value="TetX_monooxygenase"/>
</dbReference>
<keyword evidence="5" id="KW-0963">Cytoplasm</keyword>
<feature type="binding site" evidence="5">
    <location>
        <position position="108"/>
    </location>
    <ligand>
        <name>FAD</name>
        <dbReference type="ChEBI" id="CHEBI:57692"/>
    </ligand>
</feature>
<evidence type="ECO:0000256" key="1">
    <source>
        <dbReference type="ARBA" id="ARBA00022630"/>
    </source>
</evidence>
<dbReference type="HAMAP" id="MF_00845">
    <property type="entry name" value="TetX_monooxygenase"/>
    <property type="match status" value="1"/>
</dbReference>
<comment type="caution">
    <text evidence="7">The sequence shown here is derived from an EMBL/GenBank/DDBJ whole genome shotgun (WGS) entry which is preliminary data.</text>
</comment>
<dbReference type="PANTHER" id="PTHR46972">
    <property type="entry name" value="MONOOXYGENASE ASQM-RELATED"/>
    <property type="match status" value="1"/>
</dbReference>
<dbReference type="GO" id="GO:0005737">
    <property type="term" value="C:cytoplasm"/>
    <property type="evidence" value="ECO:0007669"/>
    <property type="project" value="UniProtKB-SubCell"/>
</dbReference>
<keyword evidence="3 5" id="KW-0560">Oxidoreductase</keyword>
<dbReference type="SUPFAM" id="SSF51905">
    <property type="entry name" value="FAD/NAD(P)-binding domain"/>
    <property type="match status" value="1"/>
</dbReference>
<dbReference type="InterPro" id="IPR036188">
    <property type="entry name" value="FAD/NAD-bd_sf"/>
</dbReference>
<dbReference type="GO" id="GO:0046677">
    <property type="term" value="P:response to antibiotic"/>
    <property type="evidence" value="ECO:0007669"/>
    <property type="project" value="InterPro"/>
</dbReference>
<feature type="domain" description="FAD-binding" evidence="6">
    <location>
        <begin position="296"/>
        <end position="328"/>
    </location>
</feature>
<comment type="function">
    <text evidence="5">An FAD-requiring monooxygenase active on some tetracycline antibiotic derivatives, which leads to their inactivation. Hydroxylates carbon 11a of tetracycline and some analogs.</text>
</comment>
<name>A0A1S2VF14_9BACT</name>
<dbReference type="GO" id="GO:0004497">
    <property type="term" value="F:monooxygenase activity"/>
    <property type="evidence" value="ECO:0007669"/>
    <property type="project" value="UniProtKB-UniRule"/>
</dbReference>
<evidence type="ECO:0000313" key="8">
    <source>
        <dbReference type="Proteomes" id="UP000181790"/>
    </source>
</evidence>
<keyword evidence="1 5" id="KW-0285">Flavoprotein</keyword>
<keyword evidence="5" id="KW-0521">NADP</keyword>
<evidence type="ECO:0000256" key="2">
    <source>
        <dbReference type="ARBA" id="ARBA00022827"/>
    </source>
</evidence>
<sequence length="380" mass="41928">MKQKTRHIAIIGGGPGGLTLARLLQQKGLSVTVFERDATPDARPQGATLDLHQASGLAALREAGLLGEFYRHYRPGAGKMRVVDHEGHIFLDDHDGPDAAEDRPEIDRGPLQTLLLNSLRPGTVIRDSQFVGMEAKGQGWLIHFKNGTTAEADIVIGADGANSKIRPYLTDYKPVYSGITIVEGNLYEAAKNAPLLNALVNGGKVFALGHSQSLILSAKGDGSLSFYTGTMVPETWVSQSGIDFTDRLQVLAWFREAFSAWSPMWQELFQSHGLWFVPRPQYHFPAEQHWPSRPNLTLLGDAAHRMPPYAGEGVNMAMLDALELAQALTGDFPDPLSAIAAYEESMWARSAETTRMTLEQTQWLHQDNSLHHLINLFNHF</sequence>
<evidence type="ECO:0000256" key="3">
    <source>
        <dbReference type="ARBA" id="ARBA00023002"/>
    </source>
</evidence>
<dbReference type="InterPro" id="IPR002938">
    <property type="entry name" value="FAD-bd"/>
</dbReference>
<dbReference type="EC" id="1.14.13.-" evidence="5"/>
<gene>
    <name evidence="7" type="ORF">BLX24_20180</name>
</gene>
<keyword evidence="4 5" id="KW-0503">Monooxygenase</keyword>
<comment type="subunit">
    <text evidence="5">Monomer.</text>
</comment>
<evidence type="ECO:0000256" key="5">
    <source>
        <dbReference type="HAMAP-Rule" id="MF_00845"/>
    </source>
</evidence>
<dbReference type="PANTHER" id="PTHR46972:SF1">
    <property type="entry name" value="FAD DEPENDENT OXIDOREDUCTASE DOMAIN-CONTAINING PROTEIN"/>
    <property type="match status" value="1"/>
</dbReference>
<feature type="binding site" evidence="5">
    <location>
        <position position="43"/>
    </location>
    <ligand>
        <name>NADPH</name>
        <dbReference type="ChEBI" id="CHEBI:57783"/>
    </ligand>
</feature>
<feature type="domain" description="FAD-binding" evidence="6">
    <location>
        <begin position="8"/>
        <end position="169"/>
    </location>
</feature>
<feature type="binding site" evidence="5">
    <location>
        <position position="301"/>
    </location>
    <ligand>
        <name>FAD</name>
        <dbReference type="ChEBI" id="CHEBI:57692"/>
    </ligand>
</feature>
<dbReference type="OrthoDB" id="9782160at2"/>
<dbReference type="AlphaFoldDB" id="A0A1S2VF14"/>
<dbReference type="Gene3D" id="3.50.50.60">
    <property type="entry name" value="FAD/NAD(P)-binding domain"/>
    <property type="match status" value="1"/>
</dbReference>
<protein>
    <recommendedName>
        <fullName evidence="5">Flavin-dependent monooxygenase</fullName>
    </recommendedName>
    <alternativeName>
        <fullName evidence="5">TetX monooxygenase</fullName>
        <shortName evidence="5">TetX</shortName>
        <ecNumber evidence="5">1.14.13.-</ecNumber>
    </alternativeName>
</protein>
<keyword evidence="2 5" id="KW-0274">FAD</keyword>
<keyword evidence="5" id="KW-0547">Nucleotide-binding</keyword>
<dbReference type="Proteomes" id="UP000181790">
    <property type="component" value="Unassembled WGS sequence"/>
</dbReference>
<evidence type="ECO:0000259" key="6">
    <source>
        <dbReference type="Pfam" id="PF01494"/>
    </source>
</evidence>
<evidence type="ECO:0000313" key="7">
    <source>
        <dbReference type="EMBL" id="OIN57302.1"/>
    </source>
</evidence>